<keyword evidence="3" id="KW-1185">Reference proteome</keyword>
<feature type="chain" id="PRO_5020899026" evidence="1">
    <location>
        <begin position="23"/>
        <end position="511"/>
    </location>
</feature>
<reference evidence="2 3" key="1">
    <citation type="submission" date="2019-02" db="EMBL/GenBank/DDBJ databases">
        <authorList>
            <person name="Li Y."/>
        </authorList>
    </citation>
    <scope>NUCLEOTIDE SEQUENCE [LARGE SCALE GENOMIC DNA]</scope>
    <source>
        <strain evidence="2 3">30C10-4-7</strain>
    </source>
</reference>
<dbReference type="EMBL" id="SGIT01000007">
    <property type="protein sequence ID" value="RZF57421.1"/>
    <property type="molecule type" value="Genomic_DNA"/>
</dbReference>
<name>A0A4Q6XEJ2_9SPHI</name>
<accession>A0A4Q6XEJ2</accession>
<dbReference type="AlphaFoldDB" id="A0A4Q6XEJ2"/>
<dbReference type="Proteomes" id="UP000292855">
    <property type="component" value="Unassembled WGS sequence"/>
</dbReference>
<dbReference type="RefSeq" id="WP_130143545.1">
    <property type="nucleotide sequence ID" value="NZ_SGIT01000007.1"/>
</dbReference>
<sequence length="511" mass="52301">MKATTYLSFLVLLSMITVSCTKDDLTDDTEEGTTITTDGAVTINASTTSGTPEGSKETGANADDLLANSTFSSTVKIAFNGASAIVENTVAGVTVAATGADVVIESTVSGVAYEVTGSTTDGMLKIYSDNKYKLTLNDVSIKNNDGPAINIQSGKRAFIVLSGTNTLEDGTTYASYTEDQKGTFFSEGQLIFSGEGTLNIVGNNKHGIASDDYVRIQSGIIKITKAASDGIHANDAVIIDGGTLDITASSDGIEAEKGQIFINDGNITINVADEGIVASYETDNTIDPYVVINGGTIHITTTGEGGEGIESKSTLTINGGDIYIQAVDDAINAGTAIYINGGNIVAYSTTNDGIDSNGTLTVTGGRVFAIGARNPEAGFDCDNSTFKITGGLLIGVGGTTSIPTANVSTQASAILGSGNSGIIYSVLDSDNGEVVTFKSPTSFTTVLLSSNKFSSGKTYKLVSVLEISDASNVNGLYLGGTFSDPILSSSFTLTSIVTRIGGSTGPGGGQR</sequence>
<organism evidence="2 3">
    <name type="scientific">Sphingobacterium corticibacterium</name>
    <dbReference type="NCBI Taxonomy" id="2484746"/>
    <lineage>
        <taxon>Bacteria</taxon>
        <taxon>Pseudomonadati</taxon>
        <taxon>Bacteroidota</taxon>
        <taxon>Sphingobacteriia</taxon>
        <taxon>Sphingobacteriales</taxon>
        <taxon>Sphingobacteriaceae</taxon>
        <taxon>Sphingobacterium</taxon>
    </lineage>
</organism>
<dbReference type="Gene3D" id="2.160.20.20">
    <property type="match status" value="1"/>
</dbReference>
<proteinExistence type="predicted"/>
<dbReference type="PROSITE" id="PS51257">
    <property type="entry name" value="PROKAR_LIPOPROTEIN"/>
    <property type="match status" value="1"/>
</dbReference>
<evidence type="ECO:0000313" key="2">
    <source>
        <dbReference type="EMBL" id="RZF57421.1"/>
    </source>
</evidence>
<evidence type="ECO:0000313" key="3">
    <source>
        <dbReference type="Proteomes" id="UP000292855"/>
    </source>
</evidence>
<dbReference type="InterPro" id="IPR012332">
    <property type="entry name" value="Autotransporter_pectin_lyase_C"/>
</dbReference>
<comment type="caution">
    <text evidence="2">The sequence shown here is derived from an EMBL/GenBank/DDBJ whole genome shotgun (WGS) entry which is preliminary data.</text>
</comment>
<evidence type="ECO:0000256" key="1">
    <source>
        <dbReference type="SAM" id="SignalP"/>
    </source>
</evidence>
<dbReference type="OrthoDB" id="6116667at2"/>
<protein>
    <submittedName>
        <fullName evidence="2">Carbohydrate-binding domain-containing protein</fullName>
    </submittedName>
</protein>
<feature type="signal peptide" evidence="1">
    <location>
        <begin position="1"/>
        <end position="22"/>
    </location>
</feature>
<gene>
    <name evidence="2" type="ORF">EWE74_20565</name>
</gene>
<keyword evidence="1" id="KW-0732">Signal</keyword>
<dbReference type="InterPro" id="IPR025584">
    <property type="entry name" value="Cthe_2159"/>
</dbReference>
<dbReference type="Pfam" id="PF14262">
    <property type="entry name" value="Cthe_2159"/>
    <property type="match status" value="1"/>
</dbReference>